<keyword evidence="1" id="KW-0472">Membrane</keyword>
<dbReference type="PANTHER" id="PTHR10587">
    <property type="entry name" value="GLYCOSYL TRANSFERASE-RELATED"/>
    <property type="match status" value="1"/>
</dbReference>
<evidence type="ECO:0000256" key="1">
    <source>
        <dbReference type="SAM" id="Phobius"/>
    </source>
</evidence>
<evidence type="ECO:0000313" key="3">
    <source>
        <dbReference type="EMBL" id="RDY32698.1"/>
    </source>
</evidence>
<sequence length="316" mass="35350">MSIEEKNRQRKARIGKIKKLIVGSVIVSILFPTILSLCLMLKVFSLQEQVNELTKMIENKKESSEVDKTVDLADGVYATELPENMQVQPMANVESTTEANSNEIEETIVYLTFDDGPSENTSSILDILKEHNVKATFFVTGKETDEAKALYKRIVDEGHTLGMHSYSHQYSEIYNSVESFANDERKLRDLLYEVTGVIPTLYRFPGGSSNLVSNIDMTEFIKYLKSEGITYFDWNVASGDAASQNVDVDTLVNNVLNDVGLYHTSVVLMHDTTEKTTSVEALGKIIESIQALGIEMRPLDENVPPVQHIKAESVNN</sequence>
<dbReference type="PROSITE" id="PS51677">
    <property type="entry name" value="NODB"/>
    <property type="match status" value="1"/>
</dbReference>
<dbReference type="GO" id="GO:0016810">
    <property type="term" value="F:hydrolase activity, acting on carbon-nitrogen (but not peptide) bonds"/>
    <property type="evidence" value="ECO:0007669"/>
    <property type="project" value="InterPro"/>
</dbReference>
<keyword evidence="4" id="KW-1185">Reference proteome</keyword>
<feature type="transmembrane region" description="Helical" evidence="1">
    <location>
        <begin position="20"/>
        <end position="44"/>
    </location>
</feature>
<dbReference type="InterPro" id="IPR002509">
    <property type="entry name" value="NODB_dom"/>
</dbReference>
<dbReference type="PANTHER" id="PTHR10587:SF125">
    <property type="entry name" value="POLYSACCHARIDE DEACETYLASE YHEN-RELATED"/>
    <property type="match status" value="1"/>
</dbReference>
<dbReference type="SUPFAM" id="SSF88713">
    <property type="entry name" value="Glycoside hydrolase/deacetylase"/>
    <property type="match status" value="1"/>
</dbReference>
<name>A0A371JIY9_9FIRM</name>
<organism evidence="3 4">
    <name type="scientific">Lachnotalea glycerini</name>
    <dbReference type="NCBI Taxonomy" id="1763509"/>
    <lineage>
        <taxon>Bacteria</taxon>
        <taxon>Bacillati</taxon>
        <taxon>Bacillota</taxon>
        <taxon>Clostridia</taxon>
        <taxon>Lachnospirales</taxon>
        <taxon>Lachnospiraceae</taxon>
        <taxon>Lachnotalea</taxon>
    </lineage>
</organism>
<gene>
    <name evidence="3" type="ORF">CG710_003465</name>
</gene>
<evidence type="ECO:0000259" key="2">
    <source>
        <dbReference type="PROSITE" id="PS51677"/>
    </source>
</evidence>
<dbReference type="Pfam" id="PF01522">
    <property type="entry name" value="Polysacc_deac_1"/>
    <property type="match status" value="1"/>
</dbReference>
<keyword evidence="1" id="KW-0812">Transmembrane</keyword>
<keyword evidence="1" id="KW-1133">Transmembrane helix</keyword>
<reference evidence="3 4" key="1">
    <citation type="journal article" date="2017" name="Genome Announc.">
        <title>Draft Genome Sequence of a Sporulating and Motile Strain of Lachnotalea glycerini Isolated from Water in Quebec City, Canada.</title>
        <authorList>
            <person name="Maheux A.F."/>
            <person name="Boudreau D.K."/>
            <person name="Berube E."/>
            <person name="Boissinot M."/>
            <person name="Raymond F."/>
            <person name="Brodeur S."/>
            <person name="Corbeil J."/>
            <person name="Isabel S."/>
            <person name="Omar R.F."/>
            <person name="Bergeron M.G."/>
        </authorList>
    </citation>
    <scope>NUCLEOTIDE SEQUENCE [LARGE SCALE GENOMIC DNA]</scope>
    <source>
        <strain evidence="3 4">CCRI-19302</strain>
    </source>
</reference>
<dbReference type="EMBL" id="NOKA02000003">
    <property type="protein sequence ID" value="RDY32698.1"/>
    <property type="molecule type" value="Genomic_DNA"/>
</dbReference>
<dbReference type="OrthoDB" id="9806342at2"/>
<dbReference type="InterPro" id="IPR011330">
    <property type="entry name" value="Glyco_hydro/deAcase_b/a-brl"/>
</dbReference>
<accession>A0A371JIY9</accession>
<dbReference type="Gene3D" id="3.20.20.370">
    <property type="entry name" value="Glycoside hydrolase/deacetylase"/>
    <property type="match status" value="1"/>
</dbReference>
<dbReference type="GO" id="GO:0005975">
    <property type="term" value="P:carbohydrate metabolic process"/>
    <property type="evidence" value="ECO:0007669"/>
    <property type="project" value="InterPro"/>
</dbReference>
<feature type="domain" description="NodB homology" evidence="2">
    <location>
        <begin position="107"/>
        <end position="297"/>
    </location>
</feature>
<dbReference type="Proteomes" id="UP000216411">
    <property type="component" value="Unassembled WGS sequence"/>
</dbReference>
<dbReference type="CDD" id="cd10944">
    <property type="entry name" value="CE4_SmPgdA_like"/>
    <property type="match status" value="1"/>
</dbReference>
<dbReference type="AlphaFoldDB" id="A0A371JIY9"/>
<evidence type="ECO:0000313" key="4">
    <source>
        <dbReference type="Proteomes" id="UP000216411"/>
    </source>
</evidence>
<comment type="caution">
    <text evidence="3">The sequence shown here is derived from an EMBL/GenBank/DDBJ whole genome shotgun (WGS) entry which is preliminary data.</text>
</comment>
<proteinExistence type="predicted"/>
<protein>
    <submittedName>
        <fullName evidence="3">Polysaccharide deacetylase</fullName>
    </submittedName>
</protein>
<dbReference type="InterPro" id="IPR050248">
    <property type="entry name" value="Polysacc_deacetylase_ArnD"/>
</dbReference>